<evidence type="ECO:0000313" key="3">
    <source>
        <dbReference type="WBParaSite" id="MBELARI_LOCUS8130"/>
    </source>
</evidence>
<proteinExistence type="predicted"/>
<evidence type="ECO:0000313" key="2">
    <source>
        <dbReference type="Proteomes" id="UP000887575"/>
    </source>
</evidence>
<protein>
    <submittedName>
        <fullName evidence="3">Uncharacterized protein</fullName>
    </submittedName>
</protein>
<sequence>MMWPDQMGTTAFCDPTAQQHALKAMNAMSMWGLEQCHPGYAATSKVDPGTTMPFPLNHFAQQLSAAQQLGFTPSRSNPELSPTPSSRRKKPIPIPEESKDEVDK</sequence>
<name>A0AAF3JB91_9BILA</name>
<accession>A0AAF3JB91</accession>
<dbReference type="WBParaSite" id="MBELARI_LOCUS8130">
    <property type="protein sequence ID" value="MBELARI_LOCUS8130"/>
    <property type="gene ID" value="MBELARI_LOCUS8130"/>
</dbReference>
<dbReference type="AlphaFoldDB" id="A0AAF3JB91"/>
<evidence type="ECO:0000256" key="1">
    <source>
        <dbReference type="SAM" id="MobiDB-lite"/>
    </source>
</evidence>
<organism evidence="2 3">
    <name type="scientific">Mesorhabditis belari</name>
    <dbReference type="NCBI Taxonomy" id="2138241"/>
    <lineage>
        <taxon>Eukaryota</taxon>
        <taxon>Metazoa</taxon>
        <taxon>Ecdysozoa</taxon>
        <taxon>Nematoda</taxon>
        <taxon>Chromadorea</taxon>
        <taxon>Rhabditida</taxon>
        <taxon>Rhabditina</taxon>
        <taxon>Rhabditomorpha</taxon>
        <taxon>Rhabditoidea</taxon>
        <taxon>Rhabditidae</taxon>
        <taxon>Mesorhabditinae</taxon>
        <taxon>Mesorhabditis</taxon>
    </lineage>
</organism>
<reference evidence="3" key="1">
    <citation type="submission" date="2024-02" db="UniProtKB">
        <authorList>
            <consortium name="WormBaseParasite"/>
        </authorList>
    </citation>
    <scope>IDENTIFICATION</scope>
</reference>
<feature type="region of interest" description="Disordered" evidence="1">
    <location>
        <begin position="68"/>
        <end position="104"/>
    </location>
</feature>
<feature type="compositionally biased region" description="Polar residues" evidence="1">
    <location>
        <begin position="68"/>
        <end position="85"/>
    </location>
</feature>
<dbReference type="Proteomes" id="UP000887575">
    <property type="component" value="Unassembled WGS sequence"/>
</dbReference>
<keyword evidence="2" id="KW-1185">Reference proteome</keyword>